<dbReference type="AlphaFoldDB" id="A0A841E138"/>
<comment type="caution">
    <text evidence="1">The sequence shown here is derived from an EMBL/GenBank/DDBJ whole genome shotgun (WGS) entry which is preliminary data.</text>
</comment>
<evidence type="ECO:0000313" key="2">
    <source>
        <dbReference type="Proteomes" id="UP000558997"/>
    </source>
</evidence>
<keyword evidence="2" id="KW-1185">Reference proteome</keyword>
<reference evidence="1 2" key="1">
    <citation type="submission" date="2020-08" db="EMBL/GenBank/DDBJ databases">
        <title>Sequencing the genomes of 1000 actinobacteria strains.</title>
        <authorList>
            <person name="Klenk H.-P."/>
        </authorList>
    </citation>
    <scope>NUCLEOTIDE SEQUENCE [LARGE SCALE GENOMIC DNA]</scope>
    <source>
        <strain evidence="1 2">DSM 17294</strain>
    </source>
</reference>
<dbReference type="RefSeq" id="WP_184839138.1">
    <property type="nucleotide sequence ID" value="NZ_BAAAVN010000021.1"/>
</dbReference>
<accession>A0A841E138</accession>
<organism evidence="1 2">
    <name type="scientific">Kribbella solani</name>
    <dbReference type="NCBI Taxonomy" id="236067"/>
    <lineage>
        <taxon>Bacteria</taxon>
        <taxon>Bacillati</taxon>
        <taxon>Actinomycetota</taxon>
        <taxon>Actinomycetes</taxon>
        <taxon>Propionibacteriales</taxon>
        <taxon>Kribbellaceae</taxon>
        <taxon>Kribbella</taxon>
    </lineage>
</organism>
<sequence length="279" mass="30888">MPNIPTFEEYLETLGRLTAHVDPTAATPHAAELKEAAASLEQISGITLDSLTRWAHDHPAWVPALGLAVGLSQEKLKNSLKDKFGTSSWNLLAKDQPRRLIEMMDQEFDLIRLVTVQRDKVYGFGDILVARAGTRATAVRAGASGRKVEDEIEAIAHDIGLACETRTRFVGRNNRDAPCDLVIPGAADAAIVVAAKGFDSTGSKLTDAVREIEEMADVRLPHQFVYAVIDGIGWKSRRRDLQRIHKLWESQQINGMYTLATLDQFRADVEDAAHIRRLL</sequence>
<proteinExistence type="predicted"/>
<gene>
    <name evidence="1" type="ORF">HDA44_005468</name>
</gene>
<protein>
    <recommendedName>
        <fullName evidence="3">DpnII restriction endonuclease</fullName>
    </recommendedName>
</protein>
<dbReference type="EMBL" id="JACHNF010000001">
    <property type="protein sequence ID" value="MBB5982127.1"/>
    <property type="molecule type" value="Genomic_DNA"/>
</dbReference>
<dbReference type="Proteomes" id="UP000558997">
    <property type="component" value="Unassembled WGS sequence"/>
</dbReference>
<evidence type="ECO:0008006" key="3">
    <source>
        <dbReference type="Google" id="ProtNLM"/>
    </source>
</evidence>
<evidence type="ECO:0000313" key="1">
    <source>
        <dbReference type="EMBL" id="MBB5982127.1"/>
    </source>
</evidence>
<name>A0A841E138_9ACTN</name>